<evidence type="ECO:0000313" key="2">
    <source>
        <dbReference type="EMBL" id="MBE7325259.1"/>
    </source>
</evidence>
<proteinExistence type="predicted"/>
<gene>
    <name evidence="2" type="ORF">IEQ44_11395</name>
</gene>
<dbReference type="Proteomes" id="UP000756387">
    <property type="component" value="Unassembled WGS sequence"/>
</dbReference>
<name>A0ABR9RUM7_9ACTN</name>
<keyword evidence="1" id="KW-1133">Transmembrane helix</keyword>
<reference evidence="2 3" key="1">
    <citation type="submission" date="2020-10" db="EMBL/GenBank/DDBJ databases">
        <title>Nocardioides sp. isolated from sludge.</title>
        <authorList>
            <person name="Zhang X."/>
        </authorList>
    </citation>
    <scope>NUCLEOTIDE SEQUENCE [LARGE SCALE GENOMIC DNA]</scope>
    <source>
        <strain evidence="2 3">Y6</strain>
    </source>
</reference>
<evidence type="ECO:0000313" key="3">
    <source>
        <dbReference type="Proteomes" id="UP000756387"/>
    </source>
</evidence>
<keyword evidence="1" id="KW-0472">Membrane</keyword>
<evidence type="ECO:0008006" key="4">
    <source>
        <dbReference type="Google" id="ProtNLM"/>
    </source>
</evidence>
<dbReference type="EMBL" id="JADCSA010000010">
    <property type="protein sequence ID" value="MBE7325259.1"/>
    <property type="molecule type" value="Genomic_DNA"/>
</dbReference>
<protein>
    <recommendedName>
        <fullName evidence="4">Type II secretion system protein GspG C-terminal domain-containing protein</fullName>
    </recommendedName>
</protein>
<keyword evidence="3" id="KW-1185">Reference proteome</keyword>
<accession>A0ABR9RUM7</accession>
<dbReference type="RefSeq" id="WP_193638582.1">
    <property type="nucleotide sequence ID" value="NZ_JADCSA010000010.1"/>
</dbReference>
<evidence type="ECO:0000256" key="1">
    <source>
        <dbReference type="SAM" id="Phobius"/>
    </source>
</evidence>
<sequence length="158" mass="17522">MTSLPPHPTTVADHRTERHRRRWRWALVLTAVLAVLAVVAGVRALLPPDPEEWFADHRADYDAAAAWALERGCCTSYYGLRLPESLQHLSETGKVSGEAPWEGSSEERALFFPQWLGIPDDAGGYWYSPSSSPAGLDMYGMSCRSPTSLGDGWWMCGL</sequence>
<comment type="caution">
    <text evidence="2">The sequence shown here is derived from an EMBL/GenBank/DDBJ whole genome shotgun (WGS) entry which is preliminary data.</text>
</comment>
<feature type="transmembrane region" description="Helical" evidence="1">
    <location>
        <begin position="25"/>
        <end position="46"/>
    </location>
</feature>
<keyword evidence="1" id="KW-0812">Transmembrane</keyword>
<organism evidence="2 3">
    <name type="scientific">Nocardioides malaquae</name>
    <dbReference type="NCBI Taxonomy" id="2773426"/>
    <lineage>
        <taxon>Bacteria</taxon>
        <taxon>Bacillati</taxon>
        <taxon>Actinomycetota</taxon>
        <taxon>Actinomycetes</taxon>
        <taxon>Propionibacteriales</taxon>
        <taxon>Nocardioidaceae</taxon>
        <taxon>Nocardioides</taxon>
    </lineage>
</organism>